<proteinExistence type="predicted"/>
<dbReference type="InterPro" id="IPR028976">
    <property type="entry name" value="CheC-like_sf"/>
</dbReference>
<dbReference type="PANTHER" id="PTHR43693:SF1">
    <property type="entry name" value="PROTEIN PHOSPHATASE CHEZ"/>
    <property type="match status" value="1"/>
</dbReference>
<dbReference type="GO" id="GO:0016787">
    <property type="term" value="F:hydrolase activity"/>
    <property type="evidence" value="ECO:0007669"/>
    <property type="project" value="UniProtKB-KW"/>
</dbReference>
<dbReference type="CDD" id="cd17909">
    <property type="entry name" value="CheC_ClassI"/>
    <property type="match status" value="1"/>
</dbReference>
<gene>
    <name evidence="4" type="ORF">EV203_10534</name>
</gene>
<dbReference type="EMBL" id="SLWU01000005">
    <property type="protein sequence ID" value="TCO67773.1"/>
    <property type="molecule type" value="Genomic_DNA"/>
</dbReference>
<dbReference type="Proteomes" id="UP000294886">
    <property type="component" value="Unassembled WGS sequence"/>
</dbReference>
<comment type="caution">
    <text evidence="4">The sequence shown here is derived from an EMBL/GenBank/DDBJ whole genome shotgun (WGS) entry which is preliminary data.</text>
</comment>
<organism evidence="4 5">
    <name type="scientific">Caldanaerobacter subterraneus</name>
    <dbReference type="NCBI Taxonomy" id="911092"/>
    <lineage>
        <taxon>Bacteria</taxon>
        <taxon>Bacillati</taxon>
        <taxon>Bacillota</taxon>
        <taxon>Clostridia</taxon>
        <taxon>Thermoanaerobacterales</taxon>
        <taxon>Thermoanaerobacteraceae</taxon>
        <taxon>Caldanaerobacter</taxon>
    </lineage>
</organism>
<keyword evidence="2" id="KW-0378">Hydrolase</keyword>
<name>A0A101E6R9_9THEO</name>
<reference evidence="4 5" key="1">
    <citation type="submission" date="2019-03" db="EMBL/GenBank/DDBJ databases">
        <title>Genomic Encyclopedia of Type Strains, Phase IV (KMG-IV): sequencing the most valuable type-strain genomes for metagenomic binning, comparative biology and taxonomic classification.</title>
        <authorList>
            <person name="Goeker M."/>
        </authorList>
    </citation>
    <scope>NUCLEOTIDE SEQUENCE [LARGE SCALE GENOMIC DNA]</scope>
    <source>
        <strain evidence="4 5">DSM 13054</strain>
    </source>
</reference>
<accession>A0A101E6R9</accession>
<dbReference type="AlphaFoldDB" id="A0A101E6R9"/>
<dbReference type="InterPro" id="IPR050992">
    <property type="entry name" value="CheZ_family_phosphatases"/>
</dbReference>
<evidence type="ECO:0000256" key="2">
    <source>
        <dbReference type="ARBA" id="ARBA00022801"/>
    </source>
</evidence>
<dbReference type="PANTHER" id="PTHR43693">
    <property type="entry name" value="PROTEIN PHOSPHATASE CHEZ"/>
    <property type="match status" value="1"/>
</dbReference>
<feature type="domain" description="CheC-like protein" evidence="3">
    <location>
        <begin position="14"/>
        <end position="49"/>
    </location>
</feature>
<evidence type="ECO:0000256" key="1">
    <source>
        <dbReference type="ARBA" id="ARBA00022500"/>
    </source>
</evidence>
<sequence>MRNVDINRLNEIYLDVLKELGNIGAGNAITALSTMIGKKVDMKVPTVKILELVEVPDIFGSPDTVIVGIYFGLDGDVKGNILFTLDLDSASSLIWNLMGIEAKEEFDELEKSALEEIGNIMAGSYVASLSTLTSLNMKISPPALSIDMAGAILSVPAIQYGEFSDKILFIETQFVEGERLIRGDFFLIPDINSFDLILKALGVEVNGEQNS</sequence>
<dbReference type="InterPro" id="IPR007597">
    <property type="entry name" value="CheC"/>
</dbReference>
<keyword evidence="1" id="KW-0145">Chemotaxis</keyword>
<feature type="domain" description="CheC-like protein" evidence="3">
    <location>
        <begin position="110"/>
        <end position="146"/>
    </location>
</feature>
<dbReference type="RefSeq" id="WP_207910863.1">
    <property type="nucleotide sequence ID" value="NZ_DOLB01000096.1"/>
</dbReference>
<protein>
    <submittedName>
        <fullName evidence="4">Chemotaxis protein CheC</fullName>
    </submittedName>
</protein>
<evidence type="ECO:0000313" key="5">
    <source>
        <dbReference type="Proteomes" id="UP000294886"/>
    </source>
</evidence>
<dbReference type="Gene3D" id="3.40.1550.10">
    <property type="entry name" value="CheC-like"/>
    <property type="match status" value="1"/>
</dbReference>
<dbReference type="Pfam" id="PF04509">
    <property type="entry name" value="CheC"/>
    <property type="match status" value="2"/>
</dbReference>
<dbReference type="SUPFAM" id="SSF103039">
    <property type="entry name" value="CheC-like"/>
    <property type="match status" value="1"/>
</dbReference>
<evidence type="ECO:0000313" key="4">
    <source>
        <dbReference type="EMBL" id="TCO67773.1"/>
    </source>
</evidence>
<dbReference type="GO" id="GO:0006935">
    <property type="term" value="P:chemotaxis"/>
    <property type="evidence" value="ECO:0007669"/>
    <property type="project" value="UniProtKB-KW"/>
</dbReference>
<evidence type="ECO:0000259" key="3">
    <source>
        <dbReference type="Pfam" id="PF04509"/>
    </source>
</evidence>